<dbReference type="SMART" id="SM00182">
    <property type="entry name" value="CULLIN"/>
    <property type="match status" value="1"/>
</dbReference>
<dbReference type="SUPFAM" id="SSF74788">
    <property type="entry name" value="Cullin repeat-like"/>
    <property type="match status" value="1"/>
</dbReference>
<reference evidence="9" key="1">
    <citation type="submission" date="2023-03" db="EMBL/GenBank/DDBJ databases">
        <title>Mating type loci evolution in Malassezia.</title>
        <authorList>
            <person name="Coelho M.A."/>
        </authorList>
    </citation>
    <scope>NUCLEOTIDE SEQUENCE</scope>
    <source>
        <strain evidence="9">CBS 14135</strain>
    </source>
</reference>
<evidence type="ECO:0000313" key="9">
    <source>
        <dbReference type="EMBL" id="WFC95161.1"/>
    </source>
</evidence>
<dbReference type="Pfam" id="PF10557">
    <property type="entry name" value="Cullin_Nedd8"/>
    <property type="match status" value="1"/>
</dbReference>
<evidence type="ECO:0000256" key="4">
    <source>
        <dbReference type="ARBA" id="ARBA00022786"/>
    </source>
</evidence>
<dbReference type="AlphaFoldDB" id="A0AAF0IPQ1"/>
<dbReference type="InterPro" id="IPR036390">
    <property type="entry name" value="WH_DNA-bd_sf"/>
</dbReference>
<dbReference type="EMBL" id="CP119952">
    <property type="protein sequence ID" value="WFC95161.1"/>
    <property type="molecule type" value="Genomic_DNA"/>
</dbReference>
<comment type="similarity">
    <text evidence="2 6 7">Belongs to the cullin family.</text>
</comment>
<dbReference type="GO" id="GO:0019005">
    <property type="term" value="C:SCF ubiquitin ligase complex"/>
    <property type="evidence" value="ECO:0007669"/>
    <property type="project" value="UniProtKB-ARBA"/>
</dbReference>
<dbReference type="FunFam" id="1.10.10.10:FF:000014">
    <property type="entry name" value="Cullin 1"/>
    <property type="match status" value="1"/>
</dbReference>
<dbReference type="InterPro" id="IPR045093">
    <property type="entry name" value="Cullin"/>
</dbReference>
<evidence type="ECO:0000259" key="8">
    <source>
        <dbReference type="PROSITE" id="PS50069"/>
    </source>
</evidence>
<dbReference type="FunFam" id="1.20.1310.10:FF:000007">
    <property type="entry name" value="Cullin 1"/>
    <property type="match status" value="1"/>
</dbReference>
<dbReference type="Gene3D" id="1.20.1310.10">
    <property type="entry name" value="Cullin Repeats"/>
    <property type="match status" value="4"/>
</dbReference>
<evidence type="ECO:0000256" key="2">
    <source>
        <dbReference type="ARBA" id="ARBA00006019"/>
    </source>
</evidence>
<dbReference type="FunFam" id="1.20.1310.10:FF:000019">
    <property type="entry name" value="Cullin 1"/>
    <property type="match status" value="1"/>
</dbReference>
<keyword evidence="9" id="KW-0436">Ligase</keyword>
<keyword evidence="5" id="KW-0832">Ubl conjugation</keyword>
<dbReference type="Pfam" id="PF26557">
    <property type="entry name" value="Cullin_AB"/>
    <property type="match status" value="1"/>
</dbReference>
<evidence type="ECO:0000313" key="10">
    <source>
        <dbReference type="Proteomes" id="UP001216638"/>
    </source>
</evidence>
<keyword evidence="10" id="KW-1185">Reference proteome</keyword>
<dbReference type="InterPro" id="IPR019559">
    <property type="entry name" value="Cullin_neddylation_domain"/>
</dbReference>
<dbReference type="Gene3D" id="3.30.230.130">
    <property type="entry name" value="Cullin, Chain C, Domain 2"/>
    <property type="match status" value="1"/>
</dbReference>
<dbReference type="InterPro" id="IPR036317">
    <property type="entry name" value="Cullin_homology_sf"/>
</dbReference>
<dbReference type="FunFam" id="1.20.1310.10:FF:000011">
    <property type="entry name" value="Cullin 1"/>
    <property type="match status" value="1"/>
</dbReference>
<comment type="pathway">
    <text evidence="1">Protein modification; protein ubiquitination.</text>
</comment>
<dbReference type="GO" id="GO:0016874">
    <property type="term" value="F:ligase activity"/>
    <property type="evidence" value="ECO:0007669"/>
    <property type="project" value="UniProtKB-KW"/>
</dbReference>
<dbReference type="InterPro" id="IPR001373">
    <property type="entry name" value="Cullin_N"/>
</dbReference>
<evidence type="ECO:0000256" key="5">
    <source>
        <dbReference type="ARBA" id="ARBA00022843"/>
    </source>
</evidence>
<proteinExistence type="inferred from homology"/>
<dbReference type="SMART" id="SM00884">
    <property type="entry name" value="Cullin_Nedd8"/>
    <property type="match status" value="1"/>
</dbReference>
<dbReference type="InterPro" id="IPR036388">
    <property type="entry name" value="WH-like_DNA-bd_sf"/>
</dbReference>
<dbReference type="SUPFAM" id="SSF75632">
    <property type="entry name" value="Cullin homology domain"/>
    <property type="match status" value="1"/>
</dbReference>
<name>A0AAF0IPQ1_9BASI</name>
<accession>A0AAF0IPQ1</accession>
<dbReference type="InterPro" id="IPR059120">
    <property type="entry name" value="Cullin-like_AB"/>
</dbReference>
<dbReference type="InterPro" id="IPR016158">
    <property type="entry name" value="Cullin_homology"/>
</dbReference>
<dbReference type="InterPro" id="IPR016159">
    <property type="entry name" value="Cullin_repeat-like_dom_sf"/>
</dbReference>
<evidence type="ECO:0000256" key="3">
    <source>
        <dbReference type="ARBA" id="ARBA00022499"/>
    </source>
</evidence>
<dbReference type="Gene3D" id="1.10.10.10">
    <property type="entry name" value="Winged helix-like DNA-binding domain superfamily/Winged helix DNA-binding domain"/>
    <property type="match status" value="1"/>
</dbReference>
<evidence type="ECO:0000256" key="7">
    <source>
        <dbReference type="RuleBase" id="RU003829"/>
    </source>
</evidence>
<organism evidence="9 10">
    <name type="scientific">Malassezia brasiliensis</name>
    <dbReference type="NCBI Taxonomy" id="1821822"/>
    <lineage>
        <taxon>Eukaryota</taxon>
        <taxon>Fungi</taxon>
        <taxon>Dikarya</taxon>
        <taxon>Basidiomycota</taxon>
        <taxon>Ustilaginomycotina</taxon>
        <taxon>Malasseziomycetes</taxon>
        <taxon>Malasseziales</taxon>
        <taxon>Malasseziaceae</taxon>
        <taxon>Malassezia</taxon>
    </lineage>
</organism>
<protein>
    <submittedName>
        <fullName evidence="9">Ubiquitin ligase (Cullin) of SCF</fullName>
    </submittedName>
</protein>
<dbReference type="PROSITE" id="PS50069">
    <property type="entry name" value="CULLIN_2"/>
    <property type="match status" value="1"/>
</dbReference>
<dbReference type="PANTHER" id="PTHR11932">
    <property type="entry name" value="CULLIN"/>
    <property type="match status" value="1"/>
</dbReference>
<feature type="domain" description="Cullin family profile" evidence="8">
    <location>
        <begin position="409"/>
        <end position="638"/>
    </location>
</feature>
<dbReference type="Pfam" id="PF00888">
    <property type="entry name" value="Cullin"/>
    <property type="match status" value="1"/>
</dbReference>
<gene>
    <name evidence="9" type="primary">CDC53</name>
    <name evidence="9" type="ORF">MBRA1_001808</name>
</gene>
<sequence>MATGGADKKSAPALPASNDIHATWEFLEGGIEVMMARLTEGMSYERYMQLYTAAYNYCISSGMGGASGIAAGAHLVGGELYSRIAHYFQQHLRATLTHLESLSGEALLRYYAAEWERYTNGANFVHRLLIYLNRHWVKHEREEGRTDVYTIYTLALIQWKRFVFAPLQTQRQLTNAVLDQIRIQRDGGVIQSSLLKTVLDSFVSLGIDDTDATRLNLDVYRTEFQQAFLETTMEYYKAESAAFVAQNSVTDYMRKAEARLMEEDDRVELYLQPSTRVPLGDVCREQLVTNHSALLWGQFKTLLENEMTADLSRMYSLLVQIPNGLDPLREQFEAHIKAEGLDSVARTVEEAPEQVDPARYVQALLRVYDHNMQTIETSFQSEAGMIAALDKACRAFINQNQATGRSTSKSPELLAKYIDGLLKKSNKGAEEASLETSLDQAMVVFKYIEDRDLFQKFYSKFLARRLVTFASASSDAEESMISKLKEVCGFEYTHKLQRMFTEVGLCRELNERFREAEANRGSGDDIDFYSLVLANGIWPLQAPSTDFSVPTELQGLYERFKEFYGAQHSRRVLTWLWHLSSNDVHANYLPRKHIFQTSTYQCAVLLLFNTHSVLTFDEIAAATRLETATLKAALLPLVKSKVLHELDDSYSLNMDFKSKKVRVNLQIPVRAEQKAESTEVMKTVEEDRKMLLQATIVRIMKARKTLKHNLLLPEVITQLQSRFQPKVPDIKKAIDALIEREFLQRVEGEKDVYVYAILHQLCVCGLD</sequence>
<dbReference type="GO" id="GO:0031625">
    <property type="term" value="F:ubiquitin protein ligase binding"/>
    <property type="evidence" value="ECO:0007669"/>
    <property type="project" value="InterPro"/>
</dbReference>
<evidence type="ECO:0000256" key="1">
    <source>
        <dbReference type="ARBA" id="ARBA00004906"/>
    </source>
</evidence>
<dbReference type="Proteomes" id="UP001216638">
    <property type="component" value="Chromosome 2"/>
</dbReference>
<dbReference type="GO" id="GO:0031146">
    <property type="term" value="P:SCF-dependent proteasomal ubiquitin-dependent protein catabolic process"/>
    <property type="evidence" value="ECO:0007669"/>
    <property type="project" value="UniProtKB-ARBA"/>
</dbReference>
<keyword evidence="4" id="KW-0833">Ubl conjugation pathway</keyword>
<dbReference type="SUPFAM" id="SSF46785">
    <property type="entry name" value="Winged helix' DNA-binding domain"/>
    <property type="match status" value="1"/>
</dbReference>
<evidence type="ECO:0000256" key="6">
    <source>
        <dbReference type="PROSITE-ProRule" id="PRU00330"/>
    </source>
</evidence>
<dbReference type="FunFam" id="1.20.1310.10:FF:000029">
    <property type="entry name" value="Cullin homolog 1"/>
    <property type="match status" value="1"/>
</dbReference>
<keyword evidence="3" id="KW-1017">Isopeptide bond</keyword>